<evidence type="ECO:0000313" key="2">
    <source>
        <dbReference type="Proteomes" id="UP000646911"/>
    </source>
</evidence>
<organism evidence="1 2">
    <name type="scientific">Undibacterium umbellatum</name>
    <dbReference type="NCBI Taxonomy" id="2762300"/>
    <lineage>
        <taxon>Bacteria</taxon>
        <taxon>Pseudomonadati</taxon>
        <taxon>Pseudomonadota</taxon>
        <taxon>Betaproteobacteria</taxon>
        <taxon>Burkholderiales</taxon>
        <taxon>Oxalobacteraceae</taxon>
        <taxon>Undibacterium</taxon>
    </lineage>
</organism>
<keyword evidence="2" id="KW-1185">Reference proteome</keyword>
<sequence>MTALASTNALPLLSRTMESLLAPQYIFFANNADGRVHDGIVYGSSENDWVYGEDGLFPAMLYLAERHYKDSFFEGDYAIPPENGTLAQSFGIDWIPDPSFQSRTGYRAQISETGLQVSPSVILLFVHDAIERMHQYSYRKVKDWRFEIDDGRLLEELEEKKIVNANGLLDLFQMVLAPLPEPETENT</sequence>
<accession>A0ABR6ZGB9</accession>
<gene>
    <name evidence="1" type="ORF">H8L47_24705</name>
</gene>
<dbReference type="Proteomes" id="UP000646911">
    <property type="component" value="Unassembled WGS sequence"/>
</dbReference>
<reference evidence="1 2" key="1">
    <citation type="submission" date="2020-08" db="EMBL/GenBank/DDBJ databases">
        <title>Novel species isolated from subtropical streams in China.</title>
        <authorList>
            <person name="Lu H."/>
        </authorList>
    </citation>
    <scope>NUCLEOTIDE SEQUENCE [LARGE SCALE GENOMIC DNA]</scope>
    <source>
        <strain evidence="1 2">NL8W</strain>
    </source>
</reference>
<dbReference type="EMBL" id="JACOFX010000019">
    <property type="protein sequence ID" value="MBC3910775.1"/>
    <property type="molecule type" value="Genomic_DNA"/>
</dbReference>
<evidence type="ECO:0000313" key="1">
    <source>
        <dbReference type="EMBL" id="MBC3910775.1"/>
    </source>
</evidence>
<protein>
    <submittedName>
        <fullName evidence="1">Uncharacterized protein</fullName>
    </submittedName>
</protein>
<name>A0ABR6ZGB9_9BURK</name>
<proteinExistence type="predicted"/>
<comment type="caution">
    <text evidence="1">The sequence shown here is derived from an EMBL/GenBank/DDBJ whole genome shotgun (WGS) entry which is preliminary data.</text>
</comment>
<dbReference type="RefSeq" id="WP_186956349.1">
    <property type="nucleotide sequence ID" value="NZ_JACOFX010000019.1"/>
</dbReference>